<name>A0A4S2GXJ4_9PROT</name>
<dbReference type="InterPro" id="IPR003735">
    <property type="entry name" value="Metal_Tscrpt_repr"/>
</dbReference>
<gene>
    <name evidence="2" type="ORF">E5163_14375</name>
</gene>
<comment type="caution">
    <text evidence="2">The sequence shown here is derived from an EMBL/GenBank/DDBJ whole genome shotgun (WGS) entry which is preliminary data.</text>
</comment>
<accession>A0A4S2GXJ4</accession>
<comment type="similarity">
    <text evidence="1">Belongs to the FrmR/RcnR family.</text>
</comment>
<keyword evidence="3" id="KW-1185">Reference proteome</keyword>
<dbReference type="GO" id="GO:0045892">
    <property type="term" value="P:negative regulation of DNA-templated transcription"/>
    <property type="evidence" value="ECO:0007669"/>
    <property type="project" value="UniProtKB-ARBA"/>
</dbReference>
<proteinExistence type="inferred from homology"/>
<dbReference type="RefSeq" id="WP_135997217.1">
    <property type="nucleotide sequence ID" value="NZ_CP071057.1"/>
</dbReference>
<dbReference type="EMBL" id="SRXW01000005">
    <property type="protein sequence ID" value="TGY87618.1"/>
    <property type="molecule type" value="Genomic_DNA"/>
</dbReference>
<evidence type="ECO:0000313" key="3">
    <source>
        <dbReference type="Proteomes" id="UP000308054"/>
    </source>
</evidence>
<evidence type="ECO:0000313" key="2">
    <source>
        <dbReference type="EMBL" id="TGY87618.1"/>
    </source>
</evidence>
<dbReference type="AlphaFoldDB" id="A0A4S2GXJ4"/>
<sequence length="97" mass="10765">MTHRPEGPPRSRATLDRLKRIEGQVRGVSNMVESGRYCIDILTQLAAIKSALAGVEREILSDHARHCLADAAASNDAAEQREKFEELVALLSKHFKL</sequence>
<dbReference type="PANTHER" id="PTHR33677:SF3">
    <property type="entry name" value="COPPER-SENSING TRANSCRIPTIONAL REPRESSOR RICR"/>
    <property type="match status" value="1"/>
</dbReference>
<dbReference type="Gene3D" id="1.20.58.1000">
    <property type="entry name" value="Metal-sensitive repressor, helix protomer"/>
    <property type="match status" value="1"/>
</dbReference>
<dbReference type="OrthoDB" id="9811244at2"/>
<organism evidence="2 3">
    <name type="scientific">Marinicauda algicola</name>
    <dbReference type="NCBI Taxonomy" id="2029849"/>
    <lineage>
        <taxon>Bacteria</taxon>
        <taxon>Pseudomonadati</taxon>
        <taxon>Pseudomonadota</taxon>
        <taxon>Alphaproteobacteria</taxon>
        <taxon>Maricaulales</taxon>
        <taxon>Maricaulaceae</taxon>
        <taxon>Marinicauda</taxon>
    </lineage>
</organism>
<dbReference type="Pfam" id="PF02583">
    <property type="entry name" value="Trns_repr_metal"/>
    <property type="match status" value="1"/>
</dbReference>
<dbReference type="Proteomes" id="UP000308054">
    <property type="component" value="Unassembled WGS sequence"/>
</dbReference>
<dbReference type="GO" id="GO:0046872">
    <property type="term" value="F:metal ion binding"/>
    <property type="evidence" value="ECO:0007669"/>
    <property type="project" value="InterPro"/>
</dbReference>
<dbReference type="PANTHER" id="PTHR33677">
    <property type="entry name" value="TRANSCRIPTIONAL REPRESSOR FRMR-RELATED"/>
    <property type="match status" value="1"/>
</dbReference>
<dbReference type="InterPro" id="IPR038390">
    <property type="entry name" value="Metal_Tscrpt_repr_sf"/>
</dbReference>
<dbReference type="CDD" id="cd10148">
    <property type="entry name" value="CsoR-like_DUF156"/>
    <property type="match status" value="1"/>
</dbReference>
<protein>
    <submittedName>
        <fullName evidence="2">Transcriptional regulator</fullName>
    </submittedName>
</protein>
<evidence type="ECO:0000256" key="1">
    <source>
        <dbReference type="ARBA" id="ARBA00005260"/>
    </source>
</evidence>
<dbReference type="GO" id="GO:0003677">
    <property type="term" value="F:DNA binding"/>
    <property type="evidence" value="ECO:0007669"/>
    <property type="project" value="InterPro"/>
</dbReference>
<reference evidence="2 3" key="1">
    <citation type="journal article" date="2017" name="Int. J. Syst. Evol. Microbiol.">
        <title>Marinicauda algicola sp. nov., isolated from a marine red alga Rhodosorus marinus.</title>
        <authorList>
            <person name="Jeong S.E."/>
            <person name="Jeon S.H."/>
            <person name="Chun B.H."/>
            <person name="Kim D.W."/>
            <person name="Jeon C.O."/>
        </authorList>
    </citation>
    <scope>NUCLEOTIDE SEQUENCE [LARGE SCALE GENOMIC DNA]</scope>
    <source>
        <strain evidence="2 3">JCM 31718</strain>
    </source>
</reference>